<organism evidence="11 12">
    <name type="scientific">Halopelagius inordinatus</name>
    <dbReference type="NCBI Taxonomy" id="553467"/>
    <lineage>
        <taxon>Archaea</taxon>
        <taxon>Methanobacteriati</taxon>
        <taxon>Methanobacteriota</taxon>
        <taxon>Stenosarchaea group</taxon>
        <taxon>Halobacteria</taxon>
        <taxon>Halobacteriales</taxon>
        <taxon>Haloferacaceae</taxon>
    </lineage>
</organism>
<evidence type="ECO:0000259" key="10">
    <source>
        <dbReference type="PROSITE" id="PS51104"/>
    </source>
</evidence>
<feature type="transmembrane region" description="Helical" evidence="9">
    <location>
        <begin position="127"/>
        <end position="147"/>
    </location>
</feature>
<keyword evidence="8 9" id="KW-0472">Membrane</keyword>
<keyword evidence="12" id="KW-1185">Reference proteome</keyword>
<evidence type="ECO:0000313" key="12">
    <source>
        <dbReference type="Proteomes" id="UP000198876"/>
    </source>
</evidence>
<evidence type="ECO:0000256" key="8">
    <source>
        <dbReference type="ARBA" id="ARBA00023136"/>
    </source>
</evidence>
<feature type="transmembrane region" description="Helical" evidence="9">
    <location>
        <begin position="302"/>
        <end position="321"/>
    </location>
</feature>
<keyword evidence="3" id="KW-1003">Cell membrane</keyword>
<dbReference type="InterPro" id="IPR003352">
    <property type="entry name" value="PTS_EIIC"/>
</dbReference>
<evidence type="ECO:0000256" key="7">
    <source>
        <dbReference type="ARBA" id="ARBA00022989"/>
    </source>
</evidence>
<feature type="transmembrane region" description="Helical" evidence="9">
    <location>
        <begin position="66"/>
        <end position="88"/>
    </location>
</feature>
<evidence type="ECO:0000256" key="9">
    <source>
        <dbReference type="SAM" id="Phobius"/>
    </source>
</evidence>
<accession>A0A1I2PRP4</accession>
<evidence type="ECO:0000256" key="3">
    <source>
        <dbReference type="ARBA" id="ARBA00022475"/>
    </source>
</evidence>
<dbReference type="GO" id="GO:0008982">
    <property type="term" value="F:protein-N(PI)-phosphohistidine-sugar phosphotransferase activity"/>
    <property type="evidence" value="ECO:0007669"/>
    <property type="project" value="InterPro"/>
</dbReference>
<feature type="transmembrane region" description="Helical" evidence="9">
    <location>
        <begin position="243"/>
        <end position="264"/>
    </location>
</feature>
<keyword evidence="7 9" id="KW-1133">Transmembrane helix</keyword>
<dbReference type="InterPro" id="IPR006327">
    <property type="entry name" value="PTS_IIC_fruc"/>
</dbReference>
<dbReference type="GO" id="GO:0005351">
    <property type="term" value="F:carbohydrate:proton symporter activity"/>
    <property type="evidence" value="ECO:0007669"/>
    <property type="project" value="InterPro"/>
</dbReference>
<keyword evidence="6 9" id="KW-0812">Transmembrane</keyword>
<reference evidence="12" key="1">
    <citation type="submission" date="2016-10" db="EMBL/GenBank/DDBJ databases">
        <authorList>
            <person name="Varghese N."/>
            <person name="Submissions S."/>
        </authorList>
    </citation>
    <scope>NUCLEOTIDE SEQUENCE [LARGE SCALE GENOMIC DNA]</scope>
    <source>
        <strain evidence="12">CGMCC 1.7739</strain>
    </source>
</reference>
<dbReference type="NCBIfam" id="TIGR01427">
    <property type="entry name" value="PTS_IIC_fructo"/>
    <property type="match status" value="1"/>
</dbReference>
<evidence type="ECO:0000256" key="5">
    <source>
        <dbReference type="ARBA" id="ARBA00022683"/>
    </source>
</evidence>
<dbReference type="GO" id="GO:0090563">
    <property type="term" value="F:protein-phosphocysteine-sugar phosphotransferase activity"/>
    <property type="evidence" value="ECO:0007669"/>
    <property type="project" value="TreeGrafter"/>
</dbReference>
<dbReference type="PANTHER" id="PTHR30505:SF0">
    <property type="entry name" value="FRUCTOSE-LIKE PTS SYSTEM EIIBC COMPONENT-RELATED"/>
    <property type="match status" value="1"/>
</dbReference>
<keyword evidence="5" id="KW-0598">Phosphotransferase system</keyword>
<evidence type="ECO:0000313" key="11">
    <source>
        <dbReference type="EMBL" id="SFG16677.1"/>
    </source>
</evidence>
<protein>
    <submittedName>
        <fullName evidence="11">PTS system, fructose-specific IIC component</fullName>
    </submittedName>
</protein>
<dbReference type="GO" id="GO:0005886">
    <property type="term" value="C:plasma membrane"/>
    <property type="evidence" value="ECO:0007669"/>
    <property type="project" value="UniProtKB-SubCell"/>
</dbReference>
<evidence type="ECO:0000256" key="2">
    <source>
        <dbReference type="ARBA" id="ARBA00022448"/>
    </source>
</evidence>
<dbReference type="InterPro" id="IPR013014">
    <property type="entry name" value="PTS_EIIC_2"/>
</dbReference>
<dbReference type="OrthoDB" id="201905at2157"/>
<feature type="domain" description="PTS EIIC type-2" evidence="10">
    <location>
        <begin position="17"/>
        <end position="371"/>
    </location>
</feature>
<gene>
    <name evidence="11" type="ORF">SAMN04488063_1633</name>
</gene>
<evidence type="ECO:0000256" key="6">
    <source>
        <dbReference type="ARBA" id="ARBA00022692"/>
    </source>
</evidence>
<name>A0A1I2PRP4_9EURY</name>
<dbReference type="Pfam" id="PF02378">
    <property type="entry name" value="PTS_EIIC"/>
    <property type="match status" value="1"/>
</dbReference>
<dbReference type="InterPro" id="IPR050864">
    <property type="entry name" value="Bacterial_PTS_Sugar_Transport"/>
</dbReference>
<feature type="transmembrane region" description="Helical" evidence="9">
    <location>
        <begin position="205"/>
        <end position="231"/>
    </location>
</feature>
<comment type="subcellular location">
    <subcellularLocation>
        <location evidence="1">Cell inner membrane</location>
        <topology evidence="1">Multi-pass membrane protein</topology>
    </subcellularLocation>
</comment>
<dbReference type="EMBL" id="FOOQ01000001">
    <property type="protein sequence ID" value="SFG16677.1"/>
    <property type="molecule type" value="Genomic_DNA"/>
</dbReference>
<sequence>MSKKSAESALRSHVTSVKEDLMTGVSYMIPFVTIGGIFLALGYAVAGVTGTGVENVFDSTGTIGWFLAQIGSAGLTLMVPALGAYIAYAIADRPGLAPGFVLSWILQQGTVLQAAGDAIGFQGGEAGAGYLGALVAGLLAGYVALWIKNRDVPGFVQPMMPVLIVPVLTVAILAPILLFVVGVPVATANAGLNAFLEGAQGGQAVVIGALLGAMMAFDMGGPVNKVAYLFAVGLIGEGIYQPMAAVMIAGMIPPIGLALSNFIAPHKYAAEMYENAKSGIVLGFSFITEGAIPYASADPLRVIPSIVAGSAVGGAIAMSMNVTMPAPHGGIFVIPLSNNPLMFLAAIVIGSLVTAVIATVIKPDFEDRVAAETETDAATSGD</sequence>
<feature type="transmembrane region" description="Helical" evidence="9">
    <location>
        <begin position="21"/>
        <end position="46"/>
    </location>
</feature>
<dbReference type="Proteomes" id="UP000198876">
    <property type="component" value="Unassembled WGS sequence"/>
</dbReference>
<evidence type="ECO:0000256" key="1">
    <source>
        <dbReference type="ARBA" id="ARBA00004429"/>
    </source>
</evidence>
<dbReference type="STRING" id="553467.SAMN04488063_1633"/>
<keyword evidence="4" id="KW-0762">Sugar transport</keyword>
<keyword evidence="2" id="KW-0813">Transport</keyword>
<dbReference type="AlphaFoldDB" id="A0A1I2PRP4"/>
<feature type="transmembrane region" description="Helical" evidence="9">
    <location>
        <begin position="341"/>
        <end position="361"/>
    </location>
</feature>
<dbReference type="RefSeq" id="WP_092890898.1">
    <property type="nucleotide sequence ID" value="NZ_FOOQ01000001.1"/>
</dbReference>
<evidence type="ECO:0000256" key="4">
    <source>
        <dbReference type="ARBA" id="ARBA00022597"/>
    </source>
</evidence>
<dbReference type="PANTHER" id="PTHR30505">
    <property type="entry name" value="FRUCTOSE-LIKE PERMEASE"/>
    <property type="match status" value="1"/>
</dbReference>
<dbReference type="PROSITE" id="PS51104">
    <property type="entry name" value="PTS_EIIC_TYPE_2"/>
    <property type="match status" value="1"/>
</dbReference>
<dbReference type="GO" id="GO:0009401">
    <property type="term" value="P:phosphoenolpyruvate-dependent sugar phosphotransferase system"/>
    <property type="evidence" value="ECO:0007669"/>
    <property type="project" value="UniProtKB-KW"/>
</dbReference>
<proteinExistence type="predicted"/>
<feature type="transmembrane region" description="Helical" evidence="9">
    <location>
        <begin position="159"/>
        <end position="185"/>
    </location>
</feature>